<dbReference type="Gene3D" id="1.10.260.40">
    <property type="entry name" value="lambda repressor-like DNA-binding domains"/>
    <property type="match status" value="1"/>
</dbReference>
<dbReference type="Proteomes" id="UP000321223">
    <property type="component" value="Unassembled WGS sequence"/>
</dbReference>
<evidence type="ECO:0000313" key="6">
    <source>
        <dbReference type="Proteomes" id="UP000321223"/>
    </source>
</evidence>
<feature type="domain" description="HTH cro/C1-type" evidence="4">
    <location>
        <begin position="11"/>
        <end position="65"/>
    </location>
</feature>
<dbReference type="AlphaFoldDB" id="A0A510PG96"/>
<dbReference type="RefSeq" id="WP_147069750.1">
    <property type="nucleotide sequence ID" value="NZ_BHVU01000067.1"/>
</dbReference>
<keyword evidence="1" id="KW-0805">Transcription regulation</keyword>
<dbReference type="PANTHER" id="PTHR46797:SF23">
    <property type="entry name" value="HTH-TYPE TRANSCRIPTIONAL REGULATOR SUTR"/>
    <property type="match status" value="1"/>
</dbReference>
<reference evidence="5 6" key="1">
    <citation type="journal article" date="2019" name="Appl. Environ. Microbiol.">
        <title>Co-occurrence of broad and narrow host-range viruses infecting the toxic bloom-forming cyanobacterium Microcystis aeruginosa.</title>
        <authorList>
            <person name="Morimoto D."/>
            <person name="Tominaga K."/>
            <person name="Nishimura Y."/>
            <person name="Yoshida N."/>
            <person name="Kimura S."/>
            <person name="Sako Y."/>
            <person name="Yoshida T."/>
        </authorList>
    </citation>
    <scope>NUCLEOTIDE SEQUENCE [LARGE SCALE GENOMIC DNA]</scope>
    <source>
        <strain evidence="5 6">11-30S32</strain>
    </source>
</reference>
<dbReference type="PROSITE" id="PS50943">
    <property type="entry name" value="HTH_CROC1"/>
    <property type="match status" value="1"/>
</dbReference>
<dbReference type="GO" id="GO:0003677">
    <property type="term" value="F:DNA binding"/>
    <property type="evidence" value="ECO:0007669"/>
    <property type="project" value="UniProtKB-KW"/>
</dbReference>
<evidence type="ECO:0000259" key="4">
    <source>
        <dbReference type="PROSITE" id="PS50943"/>
    </source>
</evidence>
<protein>
    <submittedName>
        <fullName evidence="5">XRE family transcriptional regulator</fullName>
    </submittedName>
</protein>
<dbReference type="InterPro" id="IPR050807">
    <property type="entry name" value="TransReg_Diox_bact_type"/>
</dbReference>
<sequence>MSVRLLFGQNVKKVREQKGWSQDRLSEETGLHRTYISGIERGVRNPTIEIVQQLATALGVEIQDLFIDSNK</sequence>
<dbReference type="GO" id="GO:0005829">
    <property type="term" value="C:cytosol"/>
    <property type="evidence" value="ECO:0007669"/>
    <property type="project" value="TreeGrafter"/>
</dbReference>
<dbReference type="Pfam" id="PF01381">
    <property type="entry name" value="HTH_3"/>
    <property type="match status" value="1"/>
</dbReference>
<evidence type="ECO:0000313" key="5">
    <source>
        <dbReference type="EMBL" id="GCA92847.1"/>
    </source>
</evidence>
<keyword evidence="3" id="KW-0804">Transcription</keyword>
<evidence type="ECO:0000256" key="1">
    <source>
        <dbReference type="ARBA" id="ARBA00023015"/>
    </source>
</evidence>
<keyword evidence="2" id="KW-0238">DNA-binding</keyword>
<evidence type="ECO:0000256" key="2">
    <source>
        <dbReference type="ARBA" id="ARBA00023125"/>
    </source>
</evidence>
<comment type="caution">
    <text evidence="5">The sequence shown here is derived from an EMBL/GenBank/DDBJ whole genome shotgun (WGS) entry which is preliminary data.</text>
</comment>
<dbReference type="PANTHER" id="PTHR46797">
    <property type="entry name" value="HTH-TYPE TRANSCRIPTIONAL REGULATOR"/>
    <property type="match status" value="1"/>
</dbReference>
<dbReference type="CDD" id="cd00093">
    <property type="entry name" value="HTH_XRE"/>
    <property type="match status" value="1"/>
</dbReference>
<accession>A0A510PG96</accession>
<dbReference type="SMART" id="SM00530">
    <property type="entry name" value="HTH_XRE"/>
    <property type="match status" value="1"/>
</dbReference>
<proteinExistence type="predicted"/>
<name>A0A510PG96_MICAE</name>
<dbReference type="InterPro" id="IPR010982">
    <property type="entry name" value="Lambda_DNA-bd_dom_sf"/>
</dbReference>
<dbReference type="InterPro" id="IPR001387">
    <property type="entry name" value="Cro/C1-type_HTH"/>
</dbReference>
<gene>
    <name evidence="5" type="ORF">MAE30S32_14990</name>
</gene>
<organism evidence="5 6">
    <name type="scientific">Microcystis aeruginosa 11-30S32</name>
    <dbReference type="NCBI Taxonomy" id="2358142"/>
    <lineage>
        <taxon>Bacteria</taxon>
        <taxon>Bacillati</taxon>
        <taxon>Cyanobacteriota</taxon>
        <taxon>Cyanophyceae</taxon>
        <taxon>Oscillatoriophycideae</taxon>
        <taxon>Chroococcales</taxon>
        <taxon>Microcystaceae</taxon>
        <taxon>Microcystis</taxon>
    </lineage>
</organism>
<evidence type="ECO:0000256" key="3">
    <source>
        <dbReference type="ARBA" id="ARBA00023163"/>
    </source>
</evidence>
<dbReference type="GO" id="GO:0003700">
    <property type="term" value="F:DNA-binding transcription factor activity"/>
    <property type="evidence" value="ECO:0007669"/>
    <property type="project" value="TreeGrafter"/>
</dbReference>
<dbReference type="EMBL" id="BHVU01000067">
    <property type="protein sequence ID" value="GCA92847.1"/>
    <property type="molecule type" value="Genomic_DNA"/>
</dbReference>
<dbReference type="SUPFAM" id="SSF47413">
    <property type="entry name" value="lambda repressor-like DNA-binding domains"/>
    <property type="match status" value="1"/>
</dbReference>